<evidence type="ECO:0000256" key="1">
    <source>
        <dbReference type="SAM" id="MobiDB-lite"/>
    </source>
</evidence>
<sequence>MSASPAPAPAASPTAPIRVEKGEATAEELAALAVLLFSRSAQAGPGTELGSPGTASWRPHPFHAPHSWQRT</sequence>
<dbReference type="AlphaFoldDB" id="A0A101TDA3"/>
<feature type="region of interest" description="Disordered" evidence="1">
    <location>
        <begin position="42"/>
        <end position="71"/>
    </location>
</feature>
<feature type="region of interest" description="Disordered" evidence="1">
    <location>
        <begin position="1"/>
        <end position="22"/>
    </location>
</feature>
<dbReference type="EMBL" id="LMWX01000001">
    <property type="protein sequence ID" value="KUN90318.1"/>
    <property type="molecule type" value="Genomic_DNA"/>
</dbReference>
<protein>
    <recommendedName>
        <fullName evidence="4">Acyl-CoA carboxylase subunit epsilon</fullName>
    </recommendedName>
</protein>
<evidence type="ECO:0008006" key="4">
    <source>
        <dbReference type="Google" id="ProtNLM"/>
    </source>
</evidence>
<dbReference type="InterPro" id="IPR032716">
    <property type="entry name" value="ACC_epsilon"/>
</dbReference>
<comment type="caution">
    <text evidence="2">The sequence shown here is derived from an EMBL/GenBank/DDBJ whole genome shotgun (WGS) entry which is preliminary data.</text>
</comment>
<dbReference type="GO" id="GO:0004658">
    <property type="term" value="F:propionyl-CoA carboxylase activity"/>
    <property type="evidence" value="ECO:0007669"/>
    <property type="project" value="InterPro"/>
</dbReference>
<organism evidence="2 3">
    <name type="scientific">Streptomyces bungoensis</name>
    <dbReference type="NCBI Taxonomy" id="285568"/>
    <lineage>
        <taxon>Bacteria</taxon>
        <taxon>Bacillati</taxon>
        <taxon>Actinomycetota</taxon>
        <taxon>Actinomycetes</taxon>
        <taxon>Kitasatosporales</taxon>
        <taxon>Streptomycetaceae</taxon>
        <taxon>Streptomyces</taxon>
    </lineage>
</organism>
<keyword evidence="3" id="KW-1185">Reference proteome</keyword>
<name>A0A101TDA3_9ACTN</name>
<dbReference type="GO" id="GO:0003989">
    <property type="term" value="F:acetyl-CoA carboxylase activity"/>
    <property type="evidence" value="ECO:0007669"/>
    <property type="project" value="InterPro"/>
</dbReference>
<gene>
    <name evidence="2" type="ORF">AQJ66_00425</name>
</gene>
<dbReference type="STRING" id="285568.AQJ66_00425"/>
<evidence type="ECO:0000313" key="3">
    <source>
        <dbReference type="Proteomes" id="UP000053024"/>
    </source>
</evidence>
<accession>A0A101TDA3</accession>
<dbReference type="Proteomes" id="UP000053024">
    <property type="component" value="Unassembled WGS sequence"/>
</dbReference>
<reference evidence="2 3" key="1">
    <citation type="submission" date="2015-10" db="EMBL/GenBank/DDBJ databases">
        <title>Draft genome sequence of Streptomyces bungoensis DSM 41781, type strain for the species Streptomyces bungoensis.</title>
        <authorList>
            <person name="Ruckert C."/>
            <person name="Winkler A."/>
            <person name="Kalinowski J."/>
            <person name="Kampfer P."/>
            <person name="Glaeser S."/>
        </authorList>
    </citation>
    <scope>NUCLEOTIDE SEQUENCE [LARGE SCALE GENOMIC DNA]</scope>
    <source>
        <strain evidence="2 3">DSM 41781</strain>
    </source>
</reference>
<dbReference type="OrthoDB" id="4315444at2"/>
<dbReference type="RefSeq" id="WP_061914628.1">
    <property type="nucleotide sequence ID" value="NZ_JBEYBH010000021.1"/>
</dbReference>
<evidence type="ECO:0000313" key="2">
    <source>
        <dbReference type="EMBL" id="KUN90318.1"/>
    </source>
</evidence>
<proteinExistence type="predicted"/>
<feature type="compositionally biased region" description="Pro residues" evidence="1">
    <location>
        <begin position="1"/>
        <end position="10"/>
    </location>
</feature>
<dbReference type="Pfam" id="PF13822">
    <property type="entry name" value="ACC_epsilon"/>
    <property type="match status" value="1"/>
</dbReference>